<dbReference type="PANTHER" id="PTHR43532">
    <property type="entry name" value="GLUCOSE-1-PHOSPHATE THYMIDYLYLTRANSFERASE"/>
    <property type="match status" value="1"/>
</dbReference>
<dbReference type="InterPro" id="IPR005907">
    <property type="entry name" value="G1P_thy_trans_s"/>
</dbReference>
<evidence type="ECO:0000256" key="7">
    <source>
        <dbReference type="ARBA" id="ARBA00022842"/>
    </source>
</evidence>
<comment type="cofactor">
    <cofactor evidence="1">
        <name>Mg(2+)</name>
        <dbReference type="ChEBI" id="CHEBI:18420"/>
    </cofactor>
</comment>
<dbReference type="RefSeq" id="WP_221929885.1">
    <property type="nucleotide sequence ID" value="NZ_FXTH01000002.1"/>
</dbReference>
<dbReference type="SUPFAM" id="SSF53448">
    <property type="entry name" value="Nucleotide-diphospho-sugar transferases"/>
    <property type="match status" value="1"/>
</dbReference>
<dbReference type="GO" id="GO:0008879">
    <property type="term" value="F:glucose-1-phosphate thymidylyltransferase activity"/>
    <property type="evidence" value="ECO:0007669"/>
    <property type="project" value="UniProtKB-EC"/>
</dbReference>
<evidence type="ECO:0000259" key="9">
    <source>
        <dbReference type="Pfam" id="PF00483"/>
    </source>
</evidence>
<evidence type="ECO:0000256" key="6">
    <source>
        <dbReference type="ARBA" id="ARBA00022723"/>
    </source>
</evidence>
<evidence type="ECO:0000256" key="4">
    <source>
        <dbReference type="ARBA" id="ARBA00022679"/>
    </source>
</evidence>
<dbReference type="Gene3D" id="3.90.550.10">
    <property type="entry name" value="Spore Coat Polysaccharide Biosynthesis Protein SpsA, Chain A"/>
    <property type="match status" value="1"/>
</dbReference>
<name>A0A521B3X6_9BACT</name>
<dbReference type="AlphaFoldDB" id="A0A521B3X6"/>
<keyword evidence="7" id="KW-0460">Magnesium</keyword>
<dbReference type="Pfam" id="PF00483">
    <property type="entry name" value="NTP_transferase"/>
    <property type="match status" value="1"/>
</dbReference>
<sequence length="277" mass="31008">MKNEEIKMVGLIPAAGNASRISPVPCSKEIFPIGFEEGGQSPTIKAAASHLLESFSEAGINQVYMVTRKGKWDIPQYLGVGTTPDYTLAYIFTEPTAGTHQTIDLAYRFVRNQMVLLGFPDILFKPKNAFPALLEKQKKTGADVVLGLFEAANPQKADMVDIDEQGRVKEIVIKPEQTNLTYTWIIAVWTPSFSEYLHHFVSAQKTQEGLMLQGEGSREIFIGDVIHQALRDGLKVDTVLFPDGYFLDIGTIPDLKRVWNDEFQQRSELTGREELKN</sequence>
<comment type="catalytic activity">
    <reaction evidence="8">
        <text>dTTP + alpha-D-glucose 1-phosphate + H(+) = dTDP-alpha-D-glucose + diphosphate</text>
        <dbReference type="Rhea" id="RHEA:15225"/>
        <dbReference type="ChEBI" id="CHEBI:15378"/>
        <dbReference type="ChEBI" id="CHEBI:33019"/>
        <dbReference type="ChEBI" id="CHEBI:37568"/>
        <dbReference type="ChEBI" id="CHEBI:57477"/>
        <dbReference type="ChEBI" id="CHEBI:58601"/>
        <dbReference type="EC" id="2.7.7.24"/>
    </reaction>
</comment>
<organism evidence="10 11">
    <name type="scientific">Fodinibius sediminis</name>
    <dbReference type="NCBI Taxonomy" id="1214077"/>
    <lineage>
        <taxon>Bacteria</taxon>
        <taxon>Pseudomonadati</taxon>
        <taxon>Balneolota</taxon>
        <taxon>Balneolia</taxon>
        <taxon>Balneolales</taxon>
        <taxon>Balneolaceae</taxon>
        <taxon>Fodinibius</taxon>
    </lineage>
</organism>
<keyword evidence="6" id="KW-0479">Metal-binding</keyword>
<evidence type="ECO:0000256" key="3">
    <source>
        <dbReference type="ARBA" id="ARBA00012461"/>
    </source>
</evidence>
<dbReference type="InterPro" id="IPR029044">
    <property type="entry name" value="Nucleotide-diphossugar_trans"/>
</dbReference>
<protein>
    <recommendedName>
        <fullName evidence="3">glucose-1-phosphate thymidylyltransferase</fullName>
        <ecNumber evidence="3">2.7.7.24</ecNumber>
    </recommendedName>
</protein>
<keyword evidence="4 10" id="KW-0808">Transferase</keyword>
<dbReference type="GO" id="GO:0046872">
    <property type="term" value="F:metal ion binding"/>
    <property type="evidence" value="ECO:0007669"/>
    <property type="project" value="UniProtKB-KW"/>
</dbReference>
<evidence type="ECO:0000256" key="2">
    <source>
        <dbReference type="ARBA" id="ARBA00010480"/>
    </source>
</evidence>
<dbReference type="EC" id="2.7.7.24" evidence="3"/>
<dbReference type="Proteomes" id="UP000317593">
    <property type="component" value="Unassembled WGS sequence"/>
</dbReference>
<comment type="similarity">
    <text evidence="2">Belongs to the glucose-1-phosphate thymidylyltransferase family.</text>
</comment>
<keyword evidence="5" id="KW-0548">Nucleotidyltransferase</keyword>
<evidence type="ECO:0000256" key="1">
    <source>
        <dbReference type="ARBA" id="ARBA00001946"/>
    </source>
</evidence>
<proteinExistence type="inferred from homology"/>
<feature type="domain" description="Nucleotidyl transferase" evidence="9">
    <location>
        <begin position="10"/>
        <end position="259"/>
    </location>
</feature>
<gene>
    <name evidence="10" type="ORF">SAMN06265218_102169</name>
</gene>
<evidence type="ECO:0000256" key="8">
    <source>
        <dbReference type="ARBA" id="ARBA00049336"/>
    </source>
</evidence>
<evidence type="ECO:0000313" key="10">
    <source>
        <dbReference type="EMBL" id="SMO41817.1"/>
    </source>
</evidence>
<dbReference type="InterPro" id="IPR005835">
    <property type="entry name" value="NTP_transferase_dom"/>
</dbReference>
<evidence type="ECO:0000313" key="11">
    <source>
        <dbReference type="Proteomes" id="UP000317593"/>
    </source>
</evidence>
<dbReference type="PANTHER" id="PTHR43532:SF1">
    <property type="entry name" value="GLUCOSE-1-PHOSPHATE THYMIDYLYLTRANSFERASE 1"/>
    <property type="match status" value="1"/>
</dbReference>
<reference evidence="10 11" key="1">
    <citation type="submission" date="2017-05" db="EMBL/GenBank/DDBJ databases">
        <authorList>
            <person name="Varghese N."/>
            <person name="Submissions S."/>
        </authorList>
    </citation>
    <scope>NUCLEOTIDE SEQUENCE [LARGE SCALE GENOMIC DNA]</scope>
    <source>
        <strain evidence="10 11">DSM 21194</strain>
    </source>
</reference>
<evidence type="ECO:0000256" key="5">
    <source>
        <dbReference type="ARBA" id="ARBA00022695"/>
    </source>
</evidence>
<dbReference type="EMBL" id="FXTH01000002">
    <property type="protein sequence ID" value="SMO41817.1"/>
    <property type="molecule type" value="Genomic_DNA"/>
</dbReference>
<keyword evidence="11" id="KW-1185">Reference proteome</keyword>
<accession>A0A521B3X6</accession>